<evidence type="ECO:0000313" key="8">
    <source>
        <dbReference type="EMBL" id="ALC07116.1"/>
    </source>
</evidence>
<evidence type="ECO:0000259" key="7">
    <source>
        <dbReference type="PROSITE" id="PS50850"/>
    </source>
</evidence>
<dbReference type="Proteomes" id="UP000068067">
    <property type="component" value="Chromosome"/>
</dbReference>
<dbReference type="PANTHER" id="PTHR43791">
    <property type="entry name" value="PERMEASE-RELATED"/>
    <property type="match status" value="1"/>
</dbReference>
<feature type="transmembrane region" description="Helical" evidence="6">
    <location>
        <begin position="377"/>
        <end position="402"/>
    </location>
</feature>
<feature type="transmembrane region" description="Helical" evidence="6">
    <location>
        <begin position="60"/>
        <end position="80"/>
    </location>
</feature>
<dbReference type="GO" id="GO:0022857">
    <property type="term" value="F:transmembrane transporter activity"/>
    <property type="evidence" value="ECO:0007669"/>
    <property type="project" value="InterPro"/>
</dbReference>
<name>A0A0M4CFV3_9CORY</name>
<feature type="transmembrane region" description="Helical" evidence="6">
    <location>
        <begin position="30"/>
        <end position="48"/>
    </location>
</feature>
<dbReference type="PROSITE" id="PS50850">
    <property type="entry name" value="MFS"/>
    <property type="match status" value="1"/>
</dbReference>
<feature type="transmembrane region" description="Helical" evidence="6">
    <location>
        <begin position="188"/>
        <end position="208"/>
    </location>
</feature>
<keyword evidence="3 6" id="KW-0812">Transmembrane</keyword>
<keyword evidence="9" id="KW-1185">Reference proteome</keyword>
<keyword evidence="4 6" id="KW-1133">Transmembrane helix</keyword>
<keyword evidence="2" id="KW-0813">Transport</keyword>
<evidence type="ECO:0000256" key="1">
    <source>
        <dbReference type="ARBA" id="ARBA00004651"/>
    </source>
</evidence>
<dbReference type="InterPro" id="IPR020846">
    <property type="entry name" value="MFS_dom"/>
</dbReference>
<feature type="transmembrane region" description="Helical" evidence="6">
    <location>
        <begin position="154"/>
        <end position="176"/>
    </location>
</feature>
<proteinExistence type="predicted"/>
<dbReference type="STRING" id="931089.CDES_13955"/>
<keyword evidence="5 6" id="KW-0472">Membrane</keyword>
<feature type="domain" description="Major facilitator superfamily (MFS) profile" evidence="7">
    <location>
        <begin position="30"/>
        <end position="438"/>
    </location>
</feature>
<sequence length="453" mass="49417">MSHSVNNASPTRSAEDPRLPGIVSRNYRKLMPILVLAYIIAFIDRTNIGMVKEELDVHVGISAAAFGLGAGLFFVAYAFLEIPSNLIMHKVGARFWIARIMLTWGILSMAMAFVWNEASFYVLRILLGAAEAGLYPGIILYITYWFPKKERAKAIGVFLLGVSLANIIGAPLAGLLLQMHGFLGLHGYQWMFIIEGAPAVLLCFWVWFRLPNGPREAKWMSEDEKNLLIDVLKQEDTGEKTEHGGLRALGPVLKDLQIWLVVLIYFAHQIAVYSLSYFLPSMIRSYNDSMDPLTVGLITALPWIAAAIGSVLLPRFATNTSRARMLVSGGMILIAGGLFIAARSGFVVAVVGFCISAFMLFVIQSVLFTFPSNRMSGAAAASGIAFINTCGLIGGFIGPTVMGSLEESTGNQLAGLWFIMVFALIAAALAWLLKYKSSDEHTPALAQPTTTLH</sequence>
<comment type="subcellular location">
    <subcellularLocation>
        <location evidence="1">Cell membrane</location>
        <topology evidence="1">Multi-pass membrane protein</topology>
    </subcellularLocation>
</comment>
<dbReference type="GO" id="GO:0005886">
    <property type="term" value="C:plasma membrane"/>
    <property type="evidence" value="ECO:0007669"/>
    <property type="project" value="UniProtKB-SubCell"/>
</dbReference>
<dbReference type="InterPro" id="IPR036259">
    <property type="entry name" value="MFS_trans_sf"/>
</dbReference>
<evidence type="ECO:0000256" key="4">
    <source>
        <dbReference type="ARBA" id="ARBA00022989"/>
    </source>
</evidence>
<organism evidence="8 9">
    <name type="scientific">Corynebacterium deserti GIMN1.010</name>
    <dbReference type="NCBI Taxonomy" id="931089"/>
    <lineage>
        <taxon>Bacteria</taxon>
        <taxon>Bacillati</taxon>
        <taxon>Actinomycetota</taxon>
        <taxon>Actinomycetes</taxon>
        <taxon>Mycobacteriales</taxon>
        <taxon>Corynebacteriaceae</taxon>
        <taxon>Corynebacterium</taxon>
    </lineage>
</organism>
<dbReference type="Pfam" id="PF07690">
    <property type="entry name" value="MFS_1"/>
    <property type="match status" value="1"/>
</dbReference>
<feature type="transmembrane region" description="Helical" evidence="6">
    <location>
        <begin position="325"/>
        <end position="342"/>
    </location>
</feature>
<dbReference type="RefSeq" id="WP_053545981.1">
    <property type="nucleotide sequence ID" value="NZ_CP009220.1"/>
</dbReference>
<dbReference type="AlphaFoldDB" id="A0A0M4CFV3"/>
<gene>
    <name evidence="8" type="ORF">CDES_13955</name>
</gene>
<feature type="transmembrane region" description="Helical" evidence="6">
    <location>
        <begin position="414"/>
        <end position="433"/>
    </location>
</feature>
<feature type="transmembrane region" description="Helical" evidence="6">
    <location>
        <begin position="92"/>
        <end position="115"/>
    </location>
</feature>
<protein>
    <submittedName>
        <fullName evidence="8">Major facilitator family transporter</fullName>
    </submittedName>
</protein>
<feature type="transmembrane region" description="Helical" evidence="6">
    <location>
        <begin position="256"/>
        <end position="275"/>
    </location>
</feature>
<dbReference type="PANTHER" id="PTHR43791:SF30">
    <property type="entry name" value="INNER MEMBRANE TRANSPORT PROTEIN RHMT"/>
    <property type="match status" value="1"/>
</dbReference>
<evidence type="ECO:0000256" key="2">
    <source>
        <dbReference type="ARBA" id="ARBA00022448"/>
    </source>
</evidence>
<evidence type="ECO:0000313" key="9">
    <source>
        <dbReference type="Proteomes" id="UP000068067"/>
    </source>
</evidence>
<feature type="transmembrane region" description="Helical" evidence="6">
    <location>
        <begin position="121"/>
        <end position="142"/>
    </location>
</feature>
<dbReference type="InterPro" id="IPR011701">
    <property type="entry name" value="MFS"/>
</dbReference>
<reference evidence="8 9" key="1">
    <citation type="submission" date="2014-08" db="EMBL/GenBank/DDBJ databases">
        <title>Complete genome sequence of Corynebacterium deserti GIMN1.010 (=DSM 45689), isolated from desert sand in western China.</title>
        <authorList>
            <person name="Ruckert C."/>
            <person name="Albersmeier A."/>
            <person name="Kalinowski J."/>
        </authorList>
    </citation>
    <scope>NUCLEOTIDE SEQUENCE [LARGE SCALE GENOMIC DNA]</scope>
    <source>
        <strain evidence="8 9">GIMN1.010</strain>
    </source>
</reference>
<dbReference type="Gene3D" id="1.20.1250.20">
    <property type="entry name" value="MFS general substrate transporter like domains"/>
    <property type="match status" value="2"/>
</dbReference>
<dbReference type="CDD" id="cd17319">
    <property type="entry name" value="MFS_ExuT_GudP_like"/>
    <property type="match status" value="1"/>
</dbReference>
<dbReference type="SUPFAM" id="SSF103473">
    <property type="entry name" value="MFS general substrate transporter"/>
    <property type="match status" value="1"/>
</dbReference>
<dbReference type="KEGG" id="cdx:CDES_13955"/>
<evidence type="ECO:0000256" key="3">
    <source>
        <dbReference type="ARBA" id="ARBA00022692"/>
    </source>
</evidence>
<dbReference type="OrthoDB" id="9773957at2"/>
<feature type="transmembrane region" description="Helical" evidence="6">
    <location>
        <begin position="295"/>
        <end position="313"/>
    </location>
</feature>
<dbReference type="EMBL" id="CP009220">
    <property type="protein sequence ID" value="ALC07116.1"/>
    <property type="molecule type" value="Genomic_DNA"/>
</dbReference>
<feature type="transmembrane region" description="Helical" evidence="6">
    <location>
        <begin position="348"/>
        <end position="370"/>
    </location>
</feature>
<evidence type="ECO:0000256" key="5">
    <source>
        <dbReference type="ARBA" id="ARBA00023136"/>
    </source>
</evidence>
<evidence type="ECO:0000256" key="6">
    <source>
        <dbReference type="SAM" id="Phobius"/>
    </source>
</evidence>
<accession>A0A0M4CFV3</accession>
<dbReference type="FunFam" id="1.20.1250.20:FF:000018">
    <property type="entry name" value="MFS transporter permease"/>
    <property type="match status" value="1"/>
</dbReference>
<dbReference type="PATRIC" id="fig|931089.4.peg.2822"/>